<accession>A0A918CIF4</accession>
<evidence type="ECO:0000313" key="3">
    <source>
        <dbReference type="EMBL" id="GGR26087.1"/>
    </source>
</evidence>
<dbReference type="EMBL" id="BMRJ01000002">
    <property type="protein sequence ID" value="GGR26087.1"/>
    <property type="molecule type" value="Genomic_DNA"/>
</dbReference>
<organism evidence="3 4">
    <name type="scientific">Agromyces mediolanus</name>
    <name type="common">Corynebacterium mediolanum</name>
    <dbReference type="NCBI Taxonomy" id="41986"/>
    <lineage>
        <taxon>Bacteria</taxon>
        <taxon>Bacillati</taxon>
        <taxon>Actinomycetota</taxon>
        <taxon>Actinomycetes</taxon>
        <taxon>Micrococcales</taxon>
        <taxon>Microbacteriaceae</taxon>
        <taxon>Agromyces</taxon>
    </lineage>
</organism>
<dbReference type="AlphaFoldDB" id="A0A918CIF4"/>
<evidence type="ECO:0000256" key="2">
    <source>
        <dbReference type="SAM" id="Phobius"/>
    </source>
</evidence>
<keyword evidence="2" id="KW-0812">Transmembrane</keyword>
<gene>
    <name evidence="3" type="ORF">GCM10010196_19470</name>
</gene>
<keyword evidence="2" id="KW-0472">Membrane</keyword>
<protein>
    <submittedName>
        <fullName evidence="3">Uncharacterized protein</fullName>
    </submittedName>
</protein>
<dbReference type="Proteomes" id="UP000610303">
    <property type="component" value="Unassembled WGS sequence"/>
</dbReference>
<feature type="transmembrane region" description="Helical" evidence="2">
    <location>
        <begin position="64"/>
        <end position="85"/>
    </location>
</feature>
<keyword evidence="2" id="KW-1133">Transmembrane helix</keyword>
<evidence type="ECO:0000313" key="4">
    <source>
        <dbReference type="Proteomes" id="UP000610303"/>
    </source>
</evidence>
<name>A0A918CIF4_AGRME</name>
<comment type="caution">
    <text evidence="3">The sequence shown here is derived from an EMBL/GenBank/DDBJ whole genome shotgun (WGS) entry which is preliminary data.</text>
</comment>
<reference evidence="3" key="1">
    <citation type="journal article" date="2014" name="Int. J. Syst. Evol. Microbiol.">
        <title>Complete genome sequence of Corynebacterium casei LMG S-19264T (=DSM 44701T), isolated from a smear-ripened cheese.</title>
        <authorList>
            <consortium name="US DOE Joint Genome Institute (JGI-PGF)"/>
            <person name="Walter F."/>
            <person name="Albersmeier A."/>
            <person name="Kalinowski J."/>
            <person name="Ruckert C."/>
        </authorList>
    </citation>
    <scope>NUCLEOTIDE SEQUENCE</scope>
    <source>
        <strain evidence="3">JCM 3346</strain>
    </source>
</reference>
<evidence type="ECO:0000256" key="1">
    <source>
        <dbReference type="SAM" id="MobiDB-lite"/>
    </source>
</evidence>
<feature type="compositionally biased region" description="Low complexity" evidence="1">
    <location>
        <begin position="245"/>
        <end position="256"/>
    </location>
</feature>
<feature type="transmembrane region" description="Helical" evidence="2">
    <location>
        <begin position="24"/>
        <end position="44"/>
    </location>
</feature>
<keyword evidence="4" id="KW-1185">Reference proteome</keyword>
<feature type="region of interest" description="Disordered" evidence="1">
    <location>
        <begin position="245"/>
        <end position="269"/>
    </location>
</feature>
<reference evidence="3" key="2">
    <citation type="submission" date="2020-09" db="EMBL/GenBank/DDBJ databases">
        <authorList>
            <person name="Sun Q."/>
            <person name="Ohkuma M."/>
        </authorList>
    </citation>
    <scope>NUCLEOTIDE SEQUENCE</scope>
    <source>
        <strain evidence="3">JCM 3346</strain>
    </source>
</reference>
<dbReference type="RefSeq" id="WP_189085177.1">
    <property type="nucleotide sequence ID" value="NZ_BMRJ01000002.1"/>
</dbReference>
<proteinExistence type="predicted"/>
<feature type="compositionally biased region" description="Basic and acidic residues" evidence="1">
    <location>
        <begin position="260"/>
        <end position="269"/>
    </location>
</feature>
<sequence>MSRIVTPQSAFPTPADDRPGEHRLGLTVAVAAATVAVVAVLAVAGPALDELIGSLPSVNGPAAAGVFLAVVGVLALATIAVRFALLARNRARRRALEARFEGGISCGLRHRELEDALAELPGCEVPLATRYSIVADRAGLTFWNGGARPRRAAHVAWREVRSIRPDELIAGSRPAPVVIVRVRRQGTSIALPLLLAGEQPGVFAVTDAPFYAVVRSWKALHRTALEHEGLEPPTSTTPIPVITASTAALADSASPRRAARRDTRRGARR</sequence>